<evidence type="ECO:0000256" key="2">
    <source>
        <dbReference type="ARBA" id="ARBA00022487"/>
    </source>
</evidence>
<evidence type="ECO:0000256" key="1">
    <source>
        <dbReference type="ARBA" id="ARBA00010884"/>
    </source>
</evidence>
<gene>
    <name evidence="5" type="ORF">GETHPA_06300</name>
</gene>
<dbReference type="Gene3D" id="3.40.50.1820">
    <property type="entry name" value="alpha/beta hydrolase"/>
    <property type="match status" value="1"/>
</dbReference>
<dbReference type="InterPro" id="IPR000073">
    <property type="entry name" value="AB_hydrolase_1"/>
</dbReference>
<dbReference type="RefSeq" id="WP_285722876.1">
    <property type="nucleotide sequence ID" value="NZ_BSDD01000001.1"/>
</dbReference>
<keyword evidence="6" id="KW-1185">Reference proteome</keyword>
<protein>
    <submittedName>
        <fullName evidence="5">Alpha/beta hydrolase</fullName>
    </submittedName>
</protein>
<proteinExistence type="inferred from homology"/>
<keyword evidence="3 5" id="KW-0378">Hydrolase</keyword>
<reference evidence="5 6" key="1">
    <citation type="journal article" date="2023" name="Antonie Van Leeuwenhoek">
        <title>Mesoterricola silvestris gen. nov., sp. nov., Mesoterricola sediminis sp. nov., Geothrix oryzae sp. nov., Geothrix edaphica sp. nov., Geothrix rubra sp. nov., and Geothrix limicola sp. nov., six novel members of Acidobacteriota isolated from soils.</title>
        <authorList>
            <person name="Itoh H."/>
            <person name="Sugisawa Y."/>
            <person name="Mise K."/>
            <person name="Xu Z."/>
            <person name="Kuniyasu M."/>
            <person name="Ushijima N."/>
            <person name="Kawano K."/>
            <person name="Kobayashi E."/>
            <person name="Shiratori Y."/>
            <person name="Masuda Y."/>
            <person name="Senoo K."/>
        </authorList>
    </citation>
    <scope>NUCLEOTIDE SEQUENCE [LARGE SCALE GENOMIC DNA]</scope>
    <source>
        <strain evidence="5 6">Red803</strain>
    </source>
</reference>
<dbReference type="InterPro" id="IPR029058">
    <property type="entry name" value="AB_hydrolase_fold"/>
</dbReference>
<sequence>MLILAPPPLPCLPPRWARGGHLQTILGNYLPDEAPAHPFHPFRIPLPDGDQLAARHYPGETDVLVLIFHGLGGDDQAHYVRRATATARRQGHHVWTVNHRGCGDGRGLAAGPYHSGSGDDLGAAFAAARERHPGLRQLALGFSLSANALLLNLGGGLAVPAARPDLAIAVNPPVDLAACSRTIHAGMSRLYELRFIRRCRRAIRERVADGLIPDAYPTHALMSLRDFDDAYTSKAGGFRDADDYYARCSARGHLAGVRVPTVILQSKDDPFIPWRPHVEALKSPLVHLHLEAHGGHMGYLSRNLPGHRWLPYALEHYMAELLRLRGAGKELHEGHEG</sequence>
<dbReference type="InterPro" id="IPR000952">
    <property type="entry name" value="AB_hydrolase_4_CS"/>
</dbReference>
<dbReference type="PANTHER" id="PTHR10794">
    <property type="entry name" value="ABHYDROLASE DOMAIN-CONTAINING PROTEIN"/>
    <property type="match status" value="1"/>
</dbReference>
<comment type="caution">
    <text evidence="5">The sequence shown here is derived from an EMBL/GenBank/DDBJ whole genome shotgun (WGS) entry which is preliminary data.</text>
</comment>
<dbReference type="PROSITE" id="PS01133">
    <property type="entry name" value="UPF0017"/>
    <property type="match status" value="1"/>
</dbReference>
<comment type="similarity">
    <text evidence="1">Belongs to the AB hydrolase superfamily. AB hydrolase 4 family.</text>
</comment>
<evidence type="ECO:0000259" key="4">
    <source>
        <dbReference type="Pfam" id="PF12697"/>
    </source>
</evidence>
<evidence type="ECO:0000256" key="3">
    <source>
        <dbReference type="ARBA" id="ARBA00022801"/>
    </source>
</evidence>
<dbReference type="GO" id="GO:0016787">
    <property type="term" value="F:hydrolase activity"/>
    <property type="evidence" value="ECO:0007669"/>
    <property type="project" value="UniProtKB-KW"/>
</dbReference>
<keyword evidence="2" id="KW-0719">Serine esterase</keyword>
<dbReference type="PANTHER" id="PTHR10794:SF63">
    <property type="entry name" value="ALPHA_BETA HYDROLASE 1, ISOFORM A"/>
    <property type="match status" value="1"/>
</dbReference>
<dbReference type="PIRSF" id="PIRSF005211">
    <property type="entry name" value="Ab_hydro_YheT"/>
    <property type="match status" value="1"/>
</dbReference>
<organism evidence="5 6">
    <name type="scientific">Geothrix rubra</name>
    <dbReference type="NCBI Taxonomy" id="2927977"/>
    <lineage>
        <taxon>Bacteria</taxon>
        <taxon>Pseudomonadati</taxon>
        <taxon>Acidobacteriota</taxon>
        <taxon>Holophagae</taxon>
        <taxon>Holophagales</taxon>
        <taxon>Holophagaceae</taxon>
        <taxon>Geothrix</taxon>
    </lineage>
</organism>
<dbReference type="InterPro" id="IPR012020">
    <property type="entry name" value="ABHD4"/>
</dbReference>
<evidence type="ECO:0000313" key="6">
    <source>
        <dbReference type="Proteomes" id="UP001165089"/>
    </source>
</evidence>
<accession>A0ABQ5Q2W4</accession>
<feature type="domain" description="AB hydrolase-1" evidence="4">
    <location>
        <begin position="65"/>
        <end position="302"/>
    </location>
</feature>
<dbReference type="InterPro" id="IPR050960">
    <property type="entry name" value="AB_hydrolase_4_sf"/>
</dbReference>
<dbReference type="SUPFAM" id="SSF53474">
    <property type="entry name" value="alpha/beta-Hydrolases"/>
    <property type="match status" value="1"/>
</dbReference>
<name>A0ABQ5Q2W4_9BACT</name>
<dbReference type="EMBL" id="BSDD01000001">
    <property type="protein sequence ID" value="GLH69097.1"/>
    <property type="molecule type" value="Genomic_DNA"/>
</dbReference>
<dbReference type="Pfam" id="PF12697">
    <property type="entry name" value="Abhydrolase_6"/>
    <property type="match status" value="1"/>
</dbReference>
<dbReference type="Proteomes" id="UP001165089">
    <property type="component" value="Unassembled WGS sequence"/>
</dbReference>
<evidence type="ECO:0000313" key="5">
    <source>
        <dbReference type="EMBL" id="GLH69097.1"/>
    </source>
</evidence>